<comment type="function">
    <text evidence="6">Accessory component of the DNA polymerase epsilon complex. Participates in DNA repair and in chromosomal DNA replication.</text>
</comment>
<comment type="caution">
    <text evidence="11">The sequence shown here is derived from an EMBL/GenBank/DDBJ whole genome shotgun (WGS) entry which is preliminary data.</text>
</comment>
<dbReference type="EMBL" id="CACRXK020002699">
    <property type="protein sequence ID" value="CAB3995614.1"/>
    <property type="molecule type" value="Genomic_DNA"/>
</dbReference>
<dbReference type="GO" id="GO:0006261">
    <property type="term" value="P:DNA-templated DNA replication"/>
    <property type="evidence" value="ECO:0007669"/>
    <property type="project" value="InterPro"/>
</dbReference>
<dbReference type="FunFam" id="1.10.8.60:FF:000053">
    <property type="entry name" value="DNA polymerase epsilon subunit"/>
    <property type="match status" value="1"/>
</dbReference>
<proteinExistence type="inferred from homology"/>
<dbReference type="Gene3D" id="1.10.8.60">
    <property type="match status" value="1"/>
</dbReference>
<comment type="subunit">
    <text evidence="7">Component of the DNA polymerase epsilon complex consisting of four subunits: the catalytic subunit POLE and the accessory subunits POLE2, POLE3 and POLE4.</text>
</comment>
<dbReference type="InterPro" id="IPR024639">
    <property type="entry name" value="DNA_pol_e_bsu_N"/>
</dbReference>
<dbReference type="GO" id="GO:0003677">
    <property type="term" value="F:DNA binding"/>
    <property type="evidence" value="ECO:0007669"/>
    <property type="project" value="UniProtKB-UniRule"/>
</dbReference>
<dbReference type="Gene3D" id="3.60.21.50">
    <property type="match status" value="1"/>
</dbReference>
<feature type="domain" description="DNA polymerase alpha/delta/epsilon subunit B" evidence="9">
    <location>
        <begin position="281"/>
        <end position="481"/>
    </location>
</feature>
<keyword evidence="12" id="KW-1185">Reference proteome</keyword>
<dbReference type="AlphaFoldDB" id="A0A7D9DYC3"/>
<evidence type="ECO:0000256" key="7">
    <source>
        <dbReference type="ARBA" id="ARBA00063156"/>
    </source>
</evidence>
<dbReference type="Pfam" id="PF12213">
    <property type="entry name" value="Dpoe2NT"/>
    <property type="match status" value="1"/>
</dbReference>
<dbReference type="PANTHER" id="PTHR12708:SF0">
    <property type="entry name" value="DNA POLYMERASE EPSILON SUBUNIT 2"/>
    <property type="match status" value="1"/>
</dbReference>
<dbReference type="GO" id="GO:0042276">
    <property type="term" value="P:error-prone translesion synthesis"/>
    <property type="evidence" value="ECO:0007669"/>
    <property type="project" value="TreeGrafter"/>
</dbReference>
<accession>A0A7D9DYC3</accession>
<reference evidence="11" key="1">
    <citation type="submission" date="2020-04" db="EMBL/GenBank/DDBJ databases">
        <authorList>
            <person name="Alioto T."/>
            <person name="Alioto T."/>
            <person name="Gomez Garrido J."/>
        </authorList>
    </citation>
    <scope>NUCLEOTIDE SEQUENCE</scope>
    <source>
        <strain evidence="11">A484AB</strain>
    </source>
</reference>
<evidence type="ECO:0000256" key="1">
    <source>
        <dbReference type="ARBA" id="ARBA00004123"/>
    </source>
</evidence>
<keyword evidence="4 8" id="KW-0238">DNA-binding</keyword>
<name>A0A7D9DYC3_PARCT</name>
<evidence type="ECO:0000256" key="6">
    <source>
        <dbReference type="ARBA" id="ARBA00054225"/>
    </source>
</evidence>
<evidence type="ECO:0000256" key="2">
    <source>
        <dbReference type="ARBA" id="ARBA00009560"/>
    </source>
</evidence>
<evidence type="ECO:0000256" key="8">
    <source>
        <dbReference type="PIRNR" id="PIRNR000799"/>
    </source>
</evidence>
<feature type="domain" description="DNA polymerase epsilon subunit B N-terminal" evidence="10">
    <location>
        <begin position="4"/>
        <end position="71"/>
    </location>
</feature>
<comment type="subcellular location">
    <subcellularLocation>
        <location evidence="1 8">Nucleus</location>
    </subcellularLocation>
</comment>
<dbReference type="Proteomes" id="UP001152795">
    <property type="component" value="Unassembled WGS sequence"/>
</dbReference>
<organism evidence="11 12">
    <name type="scientific">Paramuricea clavata</name>
    <name type="common">Red gorgonian</name>
    <name type="synonym">Violescent sea-whip</name>
    <dbReference type="NCBI Taxonomy" id="317549"/>
    <lineage>
        <taxon>Eukaryota</taxon>
        <taxon>Metazoa</taxon>
        <taxon>Cnidaria</taxon>
        <taxon>Anthozoa</taxon>
        <taxon>Octocorallia</taxon>
        <taxon>Malacalcyonacea</taxon>
        <taxon>Plexauridae</taxon>
        <taxon>Paramuricea</taxon>
    </lineage>
</organism>
<evidence type="ECO:0000313" key="12">
    <source>
        <dbReference type="Proteomes" id="UP001152795"/>
    </source>
</evidence>
<gene>
    <name evidence="11" type="ORF">PACLA_8A051478</name>
</gene>
<evidence type="ECO:0000256" key="5">
    <source>
        <dbReference type="ARBA" id="ARBA00023242"/>
    </source>
</evidence>
<dbReference type="GO" id="GO:0008622">
    <property type="term" value="C:epsilon DNA polymerase complex"/>
    <property type="evidence" value="ECO:0007669"/>
    <property type="project" value="UniProtKB-UniRule"/>
</dbReference>
<dbReference type="PIRSF" id="PIRSF000799">
    <property type="entry name" value="DNA_pol_eps_2"/>
    <property type="match status" value="1"/>
</dbReference>
<evidence type="ECO:0000313" key="11">
    <source>
        <dbReference type="EMBL" id="CAB3995614.1"/>
    </source>
</evidence>
<evidence type="ECO:0000259" key="10">
    <source>
        <dbReference type="Pfam" id="PF12213"/>
    </source>
</evidence>
<evidence type="ECO:0000259" key="9">
    <source>
        <dbReference type="Pfam" id="PF04042"/>
    </source>
</evidence>
<comment type="similarity">
    <text evidence="2 8">Belongs to the DNA polymerase epsilon subunit B family.</text>
</comment>
<dbReference type="OrthoDB" id="10254730at2759"/>
<dbReference type="FunFam" id="3.60.21.50:FF:000007">
    <property type="entry name" value="DNA polymerase epsilon subunit"/>
    <property type="match status" value="1"/>
</dbReference>
<keyword evidence="3 8" id="KW-0235">DNA replication</keyword>
<protein>
    <recommendedName>
        <fullName evidence="8">DNA polymerase epsilon subunit</fullName>
    </recommendedName>
    <alternativeName>
        <fullName evidence="8">DNA polymerase II subunit 2</fullName>
    </alternativeName>
</protein>
<keyword evidence="5 8" id="KW-0539">Nucleus</keyword>
<evidence type="ECO:0000256" key="3">
    <source>
        <dbReference type="ARBA" id="ARBA00022705"/>
    </source>
</evidence>
<evidence type="ECO:0000256" key="4">
    <source>
        <dbReference type="ARBA" id="ARBA00023125"/>
    </source>
</evidence>
<sequence>MAARGRIVKTFKLHGLSLQSEASRFLGEVLATVSENDLDGWLDRIIESVQKQPLSSTLINKDAIETAVQECSEQPDEDSDKAFCVISAFEVPRYKYSPDRKKFLKDTTNSVYLHPDAPCKADMFKERYTTIYQRTIRHDLFAPPSAAAHPSQKTNKYELKHVEYLLGSTAKLGKIIVLGMIAQIKEGKYYLEDSTGVVQVNLSIAKYHTGLFTENCFVLAEGLYEDGIFHVDALGCPPAEPPQVTRNYFGNINFFGGPSTIAVKASAKLRAIEEENQEAMFVILSDVWLDSPKVMEKLRVLFHGYAAVPPTLFIFCGNFISEPFGPKHSRLLRDCLDNLADLISEFPSLVESSRFVFVPGPQDPGPGNILPRPPIPSCLTKEIKAKIPFAIFATNPCRIQYCTQEIVVFREDLVNKMCRNCIHLPTDLGDIPSHLVKTIISQAHISPLPHHVRPVYWNYDNALRIYPVPDLIILADKYHSYVQPTTLDCICLNPGSFSKNDYCFKVYWPASREVEESKIQE</sequence>
<dbReference type="InterPro" id="IPR007185">
    <property type="entry name" value="DNA_pol_a/d/e_bsu"/>
</dbReference>
<dbReference type="PANTHER" id="PTHR12708">
    <property type="entry name" value="DNA POLYMERASE EPSILON SUBUNIT B"/>
    <property type="match status" value="1"/>
</dbReference>
<dbReference type="InterPro" id="IPR016266">
    <property type="entry name" value="POLE2"/>
</dbReference>
<dbReference type="Pfam" id="PF04042">
    <property type="entry name" value="DNA_pol_E_B"/>
    <property type="match status" value="1"/>
</dbReference>